<dbReference type="CDD" id="cd00405">
    <property type="entry name" value="PRAI"/>
    <property type="match status" value="1"/>
</dbReference>
<dbReference type="HAMAP" id="MF_00135">
    <property type="entry name" value="PRAI"/>
    <property type="match status" value="1"/>
</dbReference>
<evidence type="ECO:0000256" key="4">
    <source>
        <dbReference type="ARBA" id="ARBA00022272"/>
    </source>
</evidence>
<dbReference type="InParanoid" id="G8YU65"/>
<dbReference type="EMBL" id="FO082059">
    <property type="protein sequence ID" value="CCE72905.1"/>
    <property type="molecule type" value="Genomic_DNA"/>
</dbReference>
<keyword evidence="7" id="KW-0057">Aromatic amino acid biosynthesis</keyword>
<dbReference type="Proteomes" id="UP000005222">
    <property type="component" value="Chromosome B"/>
</dbReference>
<dbReference type="HOGENOM" id="CLU_076364_1_0_1"/>
<dbReference type="InterPro" id="IPR001240">
    <property type="entry name" value="PRAI_dom"/>
</dbReference>
<comment type="pathway">
    <text evidence="1">Amino-acid biosynthesis; L-tryptophan biosynthesis; L-tryptophan from chorismate: step 3/5.</text>
</comment>
<dbReference type="OMA" id="FHGDESP"/>
<dbReference type="Proteomes" id="UP000005222">
    <property type="component" value="Chromosome A"/>
</dbReference>
<keyword evidence="6" id="KW-0822">Tryptophan biosynthesis</keyword>
<evidence type="ECO:0000256" key="2">
    <source>
        <dbReference type="ARBA" id="ARBA00007571"/>
    </source>
</evidence>
<evidence type="ECO:0000313" key="10">
    <source>
        <dbReference type="EMBL" id="CCE72905.1"/>
    </source>
</evidence>
<dbReference type="STRING" id="559304.G8YU65"/>
<dbReference type="Gene3D" id="3.20.20.70">
    <property type="entry name" value="Aldolase class I"/>
    <property type="match status" value="1"/>
</dbReference>
<keyword evidence="12" id="KW-1185">Reference proteome</keyword>
<dbReference type="EMBL" id="FO082058">
    <property type="protein sequence ID" value="CCE73466.1"/>
    <property type="molecule type" value="Genomic_DNA"/>
</dbReference>
<dbReference type="Pfam" id="PF00697">
    <property type="entry name" value="PRAI"/>
    <property type="match status" value="1"/>
</dbReference>
<evidence type="ECO:0000256" key="3">
    <source>
        <dbReference type="ARBA" id="ARBA00012572"/>
    </source>
</evidence>
<dbReference type="GO" id="GO:0004640">
    <property type="term" value="F:phosphoribosylanthranilate isomerase activity"/>
    <property type="evidence" value="ECO:0007669"/>
    <property type="project" value="UniProtKB-EC"/>
</dbReference>
<dbReference type="GO" id="GO:0000162">
    <property type="term" value="P:L-tryptophan biosynthetic process"/>
    <property type="evidence" value="ECO:0007669"/>
    <property type="project" value="UniProtKB-UniPathway"/>
</dbReference>
<dbReference type="SUPFAM" id="SSF51366">
    <property type="entry name" value="Ribulose-phoshate binding barrel"/>
    <property type="match status" value="1"/>
</dbReference>
<dbReference type="FunCoup" id="G8YU65">
    <property type="interactions" value="255"/>
</dbReference>
<keyword evidence="8" id="KW-0413">Isomerase</keyword>
<dbReference type="eggNOG" id="KOG4202">
    <property type="taxonomic scope" value="Eukaryota"/>
</dbReference>
<evidence type="ECO:0000259" key="9">
    <source>
        <dbReference type="Pfam" id="PF00697"/>
    </source>
</evidence>
<protein>
    <recommendedName>
        <fullName evidence="4">N-(5'-phosphoribosyl)anthranilate isomerase</fullName>
        <ecNumber evidence="3">5.3.1.24</ecNumber>
    </recommendedName>
</protein>
<evidence type="ECO:0000256" key="8">
    <source>
        <dbReference type="ARBA" id="ARBA00023235"/>
    </source>
</evidence>
<dbReference type="OrthoDB" id="524799at2759"/>
<evidence type="ECO:0000256" key="7">
    <source>
        <dbReference type="ARBA" id="ARBA00023141"/>
    </source>
</evidence>
<reference evidence="12" key="2">
    <citation type="journal article" date="2012" name="G3 (Bethesda)">
        <title>Pichia sorbitophila, an interspecies yeast hybrid reveals early steps of genome resolution following polyploidization.</title>
        <authorList>
            <person name="Leh Louis V."/>
            <person name="Despons L."/>
            <person name="Friedrich A."/>
            <person name="Martin T."/>
            <person name="Durrens P."/>
            <person name="Casaregola S."/>
            <person name="Neuveglise C."/>
            <person name="Fairhead C."/>
            <person name="Marck C."/>
            <person name="Cruz J.A."/>
            <person name="Straub M.L."/>
            <person name="Kugler V."/>
            <person name="Sacerdot C."/>
            <person name="Uzunov Z."/>
            <person name="Thierry A."/>
            <person name="Weiss S."/>
            <person name="Bleykasten C."/>
            <person name="De Montigny J."/>
            <person name="Jacques N."/>
            <person name="Jung P."/>
            <person name="Lemaire M."/>
            <person name="Mallet S."/>
            <person name="Morel G."/>
            <person name="Richard G.F."/>
            <person name="Sarkar A."/>
            <person name="Savel G."/>
            <person name="Schacherer J."/>
            <person name="Seret M.L."/>
            <person name="Talla E."/>
            <person name="Samson G."/>
            <person name="Jubin C."/>
            <person name="Poulain J."/>
            <person name="Vacherie B."/>
            <person name="Barbe V."/>
            <person name="Pelletier E."/>
            <person name="Sherman D.J."/>
            <person name="Westhof E."/>
            <person name="Weissenbach J."/>
            <person name="Baret P.V."/>
            <person name="Wincker P."/>
            <person name="Gaillardin C."/>
            <person name="Dujon B."/>
            <person name="Souciet J.L."/>
        </authorList>
    </citation>
    <scope>NUCLEOTIDE SEQUENCE [LARGE SCALE GENOMIC DNA]</scope>
    <source>
        <strain evidence="12">ATCC MYA-4447 / BCRC 22081 / CBS 7064 / NBRC 10061 / NRRL Y-12695</strain>
    </source>
</reference>
<evidence type="ECO:0000256" key="6">
    <source>
        <dbReference type="ARBA" id="ARBA00022822"/>
    </source>
</evidence>
<dbReference type="InterPro" id="IPR044643">
    <property type="entry name" value="TrpF_fam"/>
</dbReference>
<keyword evidence="5" id="KW-0028">Amino-acid biosynthesis</keyword>
<dbReference type="PANTHER" id="PTHR42894:SF1">
    <property type="entry name" value="N-(5'-PHOSPHORIBOSYL)ANTHRANILATE ISOMERASE"/>
    <property type="match status" value="1"/>
</dbReference>
<evidence type="ECO:0000256" key="5">
    <source>
        <dbReference type="ARBA" id="ARBA00022605"/>
    </source>
</evidence>
<dbReference type="AlphaFoldDB" id="G8YU65"/>
<evidence type="ECO:0000256" key="1">
    <source>
        <dbReference type="ARBA" id="ARBA00004664"/>
    </source>
</evidence>
<evidence type="ECO:0000313" key="11">
    <source>
        <dbReference type="EMBL" id="CCE73466.1"/>
    </source>
</evidence>
<dbReference type="UniPathway" id="UPA00035">
    <property type="reaction ID" value="UER00042"/>
</dbReference>
<dbReference type="EC" id="5.3.1.24" evidence="3"/>
<proteinExistence type="inferred from homology"/>
<sequence length="256" mass="28353">MTRLIKVCGIKTEAACAKAIDSGASLVGIILVPGRKRTIHEDVALKLSNMIRERRKAKGSKLLSVQDIVNHLKQKRFQSFEEFSLAFREAVVENGPFLVGVFRNEEMTNVFDKARKLNLDFIQLHGNEDKQAILDFNIASGVQYGIIPRYQIPKDQDAMKRDFSRVVNGSNYDGSGFAFALLDSEAGGEGKLINWQEVDNLTFGQFILAGGLNPQNVKSAFDVSRVIGVDVSGGVENEEGDKDLKKIEEFIRNGSV</sequence>
<reference evidence="11" key="1">
    <citation type="submission" date="2011-10" db="EMBL/GenBank/DDBJ databases">
        <authorList>
            <person name="Genoscope - CEA"/>
        </authorList>
    </citation>
    <scope>NUCLEOTIDE SEQUENCE</scope>
    <source>
        <strain evidence="11">CBS 7064</strain>
    </source>
</reference>
<comment type="similarity">
    <text evidence="2">Belongs to the TrpF family.</text>
</comment>
<organism evidence="11 12">
    <name type="scientific">Pichia sorbitophila (strain ATCC MYA-4447 / BCRC 22081 / CBS 7064 / NBRC 10061 / NRRL Y-12695)</name>
    <name type="common">Hybrid yeast</name>
    <dbReference type="NCBI Taxonomy" id="559304"/>
    <lineage>
        <taxon>Eukaryota</taxon>
        <taxon>Fungi</taxon>
        <taxon>Dikarya</taxon>
        <taxon>Ascomycota</taxon>
        <taxon>Saccharomycotina</taxon>
        <taxon>Pichiomycetes</taxon>
        <taxon>Debaryomycetaceae</taxon>
        <taxon>Millerozyma</taxon>
    </lineage>
</organism>
<dbReference type="InterPro" id="IPR013785">
    <property type="entry name" value="Aldolase_TIM"/>
</dbReference>
<evidence type="ECO:0000313" key="12">
    <source>
        <dbReference type="Proteomes" id="UP000005222"/>
    </source>
</evidence>
<dbReference type="InterPro" id="IPR011060">
    <property type="entry name" value="RibuloseP-bd_barrel"/>
</dbReference>
<feature type="domain" description="N-(5'phosphoribosyl) anthranilate isomerase (PRAI)" evidence="9">
    <location>
        <begin position="77"/>
        <end position="252"/>
    </location>
</feature>
<accession>G8YU65</accession>
<name>G8YU65_PICSO</name>
<gene>
    <name evidence="11" type="primary">Piso0_000508</name>
    <name evidence="10" type="ORF">GNLVRS01_PISO0A10890g</name>
    <name evidence="11" type="ORF">GNLVRS01_PISO0B10957g</name>
</gene>
<dbReference type="PANTHER" id="PTHR42894">
    <property type="entry name" value="N-(5'-PHOSPHORIBOSYL)ANTHRANILATE ISOMERASE"/>
    <property type="match status" value="1"/>
</dbReference>